<dbReference type="STRING" id="1122192.SAMN02745673_00222"/>
<dbReference type="InterPro" id="IPR007055">
    <property type="entry name" value="BON_dom"/>
</dbReference>
<dbReference type="EMBL" id="FUWS01000001">
    <property type="protein sequence ID" value="SJZ38556.1"/>
    <property type="molecule type" value="Genomic_DNA"/>
</dbReference>
<dbReference type="Gene3D" id="3.40.1520.20">
    <property type="match status" value="1"/>
</dbReference>
<feature type="domain" description="BON" evidence="1">
    <location>
        <begin position="5"/>
        <end position="73"/>
    </location>
</feature>
<evidence type="ECO:0000259" key="1">
    <source>
        <dbReference type="PROSITE" id="PS50914"/>
    </source>
</evidence>
<proteinExistence type="predicted"/>
<accession>A0A1T4K818</accession>
<sequence length="84" mass="9472">MSAQEPQYLATHLREALAADPRTAEMGVRVRVHGDDVYLSGEVACAERRERILQVARELVPDRRVHDELSIAHVGGRPEEERLS</sequence>
<evidence type="ECO:0000313" key="2">
    <source>
        <dbReference type="EMBL" id="SJZ38556.1"/>
    </source>
</evidence>
<organism evidence="2 3">
    <name type="scientific">Marinactinospora thermotolerans DSM 45154</name>
    <dbReference type="NCBI Taxonomy" id="1122192"/>
    <lineage>
        <taxon>Bacteria</taxon>
        <taxon>Bacillati</taxon>
        <taxon>Actinomycetota</taxon>
        <taxon>Actinomycetes</taxon>
        <taxon>Streptosporangiales</taxon>
        <taxon>Nocardiopsidaceae</taxon>
        <taxon>Marinactinospora</taxon>
    </lineage>
</organism>
<keyword evidence="2" id="KW-0449">Lipoprotein</keyword>
<evidence type="ECO:0000313" key="3">
    <source>
        <dbReference type="Proteomes" id="UP000190637"/>
    </source>
</evidence>
<name>A0A1T4K818_9ACTN</name>
<protein>
    <submittedName>
        <fullName evidence="2">Predicted periplasmic or secreted lipoprotein</fullName>
    </submittedName>
</protein>
<reference evidence="2 3" key="1">
    <citation type="submission" date="2017-02" db="EMBL/GenBank/DDBJ databases">
        <authorList>
            <person name="Peterson S.W."/>
        </authorList>
    </citation>
    <scope>NUCLEOTIDE SEQUENCE [LARGE SCALE GENOMIC DNA]</scope>
    <source>
        <strain evidence="2 3">DSM 45154</strain>
    </source>
</reference>
<gene>
    <name evidence="2" type="ORF">SAMN02745673_00222</name>
</gene>
<dbReference type="Pfam" id="PF04972">
    <property type="entry name" value="BON"/>
    <property type="match status" value="1"/>
</dbReference>
<dbReference type="RefSeq" id="WP_078759662.1">
    <property type="nucleotide sequence ID" value="NZ_FUWS01000001.1"/>
</dbReference>
<dbReference type="AlphaFoldDB" id="A0A1T4K818"/>
<keyword evidence="3" id="KW-1185">Reference proteome</keyword>
<dbReference type="OrthoDB" id="4474880at2"/>
<dbReference type="Proteomes" id="UP000190637">
    <property type="component" value="Unassembled WGS sequence"/>
</dbReference>
<dbReference type="PROSITE" id="PS50914">
    <property type="entry name" value="BON"/>
    <property type="match status" value="1"/>
</dbReference>